<dbReference type="PROSITE" id="PS00198">
    <property type="entry name" value="4FE4S_FER_1"/>
    <property type="match status" value="1"/>
</dbReference>
<dbReference type="SUPFAM" id="SSF54862">
    <property type="entry name" value="4Fe-4S ferredoxins"/>
    <property type="match status" value="1"/>
</dbReference>
<dbReference type="SFLD" id="SFLDG01066">
    <property type="entry name" value="organic_radical-activating_enz"/>
    <property type="match status" value="1"/>
</dbReference>
<dbReference type="PIRSF" id="PIRSF000371">
    <property type="entry name" value="PFL_act_enz"/>
    <property type="match status" value="1"/>
</dbReference>
<keyword evidence="8" id="KW-0411">Iron-sulfur</keyword>
<dbReference type="GO" id="GO:0046872">
    <property type="term" value="F:metal ion binding"/>
    <property type="evidence" value="ECO:0007669"/>
    <property type="project" value="UniProtKB-KW"/>
</dbReference>
<dbReference type="OrthoDB" id="9782387at2"/>
<proteinExistence type="inferred from homology"/>
<dbReference type="GO" id="GO:0016491">
    <property type="term" value="F:oxidoreductase activity"/>
    <property type="evidence" value="ECO:0007669"/>
    <property type="project" value="UniProtKB-KW"/>
</dbReference>
<dbReference type="Gene3D" id="3.20.20.70">
    <property type="entry name" value="Aldolase class I"/>
    <property type="match status" value="1"/>
</dbReference>
<evidence type="ECO:0000313" key="13">
    <source>
        <dbReference type="Proteomes" id="UP000183975"/>
    </source>
</evidence>
<evidence type="ECO:0000256" key="4">
    <source>
        <dbReference type="ARBA" id="ARBA00022691"/>
    </source>
</evidence>
<comment type="catalytic activity">
    <reaction evidence="9">
        <text>glycyl-[protein] + reduced [flavodoxin] + S-adenosyl-L-methionine = glycin-2-yl radical-[protein] + semiquinone [flavodoxin] + 5'-deoxyadenosine + L-methionine + H(+)</text>
        <dbReference type="Rhea" id="RHEA:61976"/>
        <dbReference type="Rhea" id="RHEA-COMP:10622"/>
        <dbReference type="Rhea" id="RHEA-COMP:14480"/>
        <dbReference type="Rhea" id="RHEA-COMP:15993"/>
        <dbReference type="Rhea" id="RHEA-COMP:15994"/>
        <dbReference type="ChEBI" id="CHEBI:15378"/>
        <dbReference type="ChEBI" id="CHEBI:17319"/>
        <dbReference type="ChEBI" id="CHEBI:29947"/>
        <dbReference type="ChEBI" id="CHEBI:32722"/>
        <dbReference type="ChEBI" id="CHEBI:57618"/>
        <dbReference type="ChEBI" id="CHEBI:57844"/>
        <dbReference type="ChEBI" id="CHEBI:59789"/>
        <dbReference type="ChEBI" id="CHEBI:140311"/>
    </reaction>
</comment>
<dbReference type="Pfam" id="PF00037">
    <property type="entry name" value="Fer4"/>
    <property type="match status" value="1"/>
</dbReference>
<dbReference type="PROSITE" id="PS51918">
    <property type="entry name" value="RADICAL_SAM"/>
    <property type="match status" value="1"/>
</dbReference>
<keyword evidence="13" id="KW-1185">Reference proteome</keyword>
<keyword evidence="7" id="KW-0408">Iron</keyword>
<sequence length="298" mass="33517">MKGYVMQLQPFSVNDGEGIRTTIFMAGCPLRCKWCSNPEGFDQKPKTAFYEKLCIGCGLCTTVCHVHNGINLNDPEQRAKCDGCGACADICPKNAKKRMVVEKEVSEIVEEVKKHRLFYMQSGGGITFSGGETTMQREFLNELSETLYDMGFHLAMETCGYFDFAPLKPILQRMDLIFMDLKHMDSAKHAYFTGVGNEKILENIKRLKELPAEIVIRIPVIKGVNADAENIKASAAFVHTHLPQAKMELLPYHKFGFGKYEALGMETPDDTFAAPTENEMEELWKIITDLGVCLADYR</sequence>
<keyword evidence="12" id="KW-0456">Lyase</keyword>
<keyword evidence="6" id="KW-0560">Oxidoreductase</keyword>
<keyword evidence="5" id="KW-0479">Metal-binding</keyword>
<reference evidence="12 13" key="1">
    <citation type="submission" date="2016-11" db="EMBL/GenBank/DDBJ databases">
        <authorList>
            <person name="Jaros S."/>
            <person name="Januszkiewicz K."/>
            <person name="Wedrychowicz H."/>
        </authorList>
    </citation>
    <scope>NUCLEOTIDE SEQUENCE [LARGE SCALE GENOMIC DNA]</scope>
    <source>
        <strain evidence="12 13">DSM 14214</strain>
    </source>
</reference>
<dbReference type="AlphaFoldDB" id="A0A1M6V866"/>
<dbReference type="PANTHER" id="PTHR30352">
    <property type="entry name" value="PYRUVATE FORMATE-LYASE-ACTIVATING ENZYME"/>
    <property type="match status" value="1"/>
</dbReference>
<evidence type="ECO:0000256" key="7">
    <source>
        <dbReference type="ARBA" id="ARBA00023004"/>
    </source>
</evidence>
<dbReference type="CDD" id="cd01335">
    <property type="entry name" value="Radical_SAM"/>
    <property type="match status" value="1"/>
</dbReference>
<feature type="domain" description="4Fe-4S ferredoxin-type" evidence="10">
    <location>
        <begin position="78"/>
        <end position="102"/>
    </location>
</feature>
<comment type="similarity">
    <text evidence="2">Belongs to the organic radical-activating enzymes family.</text>
</comment>
<dbReference type="SUPFAM" id="SSF102114">
    <property type="entry name" value="Radical SAM enzymes"/>
    <property type="match status" value="1"/>
</dbReference>
<name>A0A1M6V866_9FIRM</name>
<evidence type="ECO:0000313" key="12">
    <source>
        <dbReference type="EMBL" id="SHK77679.1"/>
    </source>
</evidence>
<keyword evidence="4" id="KW-0949">S-adenosyl-L-methionine</keyword>
<dbReference type="GO" id="GO:0016829">
    <property type="term" value="F:lyase activity"/>
    <property type="evidence" value="ECO:0007669"/>
    <property type="project" value="UniProtKB-KW"/>
</dbReference>
<dbReference type="Pfam" id="PF04055">
    <property type="entry name" value="Radical_SAM"/>
    <property type="match status" value="1"/>
</dbReference>
<evidence type="ECO:0000256" key="2">
    <source>
        <dbReference type="ARBA" id="ARBA00009777"/>
    </source>
</evidence>
<dbReference type="SFLD" id="SFLDS00029">
    <property type="entry name" value="Radical_SAM"/>
    <property type="match status" value="1"/>
</dbReference>
<accession>A0A1M6V866</accession>
<dbReference type="InterPro" id="IPR001989">
    <property type="entry name" value="Radical_activat_CS"/>
</dbReference>
<keyword evidence="12" id="KW-0670">Pyruvate</keyword>
<dbReference type="PROSITE" id="PS01087">
    <property type="entry name" value="RADICAL_ACTIVATING"/>
    <property type="match status" value="1"/>
</dbReference>
<dbReference type="InterPro" id="IPR058240">
    <property type="entry name" value="rSAM_sf"/>
</dbReference>
<dbReference type="Gene3D" id="3.30.70.20">
    <property type="match status" value="1"/>
</dbReference>
<evidence type="ECO:0000256" key="5">
    <source>
        <dbReference type="ARBA" id="ARBA00022723"/>
    </source>
</evidence>
<dbReference type="InterPro" id="IPR007197">
    <property type="entry name" value="rSAM"/>
</dbReference>
<dbReference type="InterPro" id="IPR012839">
    <property type="entry name" value="Organic_radical_activase"/>
</dbReference>
<evidence type="ECO:0000256" key="1">
    <source>
        <dbReference type="ARBA" id="ARBA00001966"/>
    </source>
</evidence>
<evidence type="ECO:0000256" key="9">
    <source>
        <dbReference type="ARBA" id="ARBA00047365"/>
    </source>
</evidence>
<dbReference type="NCBIfam" id="TIGR02494">
    <property type="entry name" value="PFLE_PFLC"/>
    <property type="match status" value="1"/>
</dbReference>
<organism evidence="12 13">
    <name type="scientific">Anaerotignum lactatifermentans DSM 14214</name>
    <dbReference type="NCBI Taxonomy" id="1121323"/>
    <lineage>
        <taxon>Bacteria</taxon>
        <taxon>Bacillati</taxon>
        <taxon>Bacillota</taxon>
        <taxon>Clostridia</taxon>
        <taxon>Lachnospirales</taxon>
        <taxon>Anaerotignaceae</taxon>
        <taxon>Anaerotignum</taxon>
    </lineage>
</organism>
<keyword evidence="3" id="KW-0004">4Fe-4S</keyword>
<protein>
    <submittedName>
        <fullName evidence="12">Pyruvate formate lyase activating enzyme</fullName>
    </submittedName>
</protein>
<dbReference type="InterPro" id="IPR040074">
    <property type="entry name" value="BssD/PflA/YjjW"/>
</dbReference>
<dbReference type="Proteomes" id="UP000183975">
    <property type="component" value="Unassembled WGS sequence"/>
</dbReference>
<feature type="domain" description="Radical SAM core" evidence="11">
    <location>
        <begin position="14"/>
        <end position="290"/>
    </location>
</feature>
<gene>
    <name evidence="12" type="ORF">SAMN02745138_02331</name>
</gene>
<dbReference type="InterPro" id="IPR013785">
    <property type="entry name" value="Aldolase_TIM"/>
</dbReference>
<dbReference type="InterPro" id="IPR017900">
    <property type="entry name" value="4Fe4S_Fe_S_CS"/>
</dbReference>
<dbReference type="GO" id="GO:0051539">
    <property type="term" value="F:4 iron, 4 sulfur cluster binding"/>
    <property type="evidence" value="ECO:0007669"/>
    <property type="project" value="UniProtKB-KW"/>
</dbReference>
<dbReference type="InterPro" id="IPR034457">
    <property type="entry name" value="Organic_radical-activating"/>
</dbReference>
<evidence type="ECO:0000259" key="11">
    <source>
        <dbReference type="PROSITE" id="PS51918"/>
    </source>
</evidence>
<dbReference type="EMBL" id="FRAH01000044">
    <property type="protein sequence ID" value="SHK77679.1"/>
    <property type="molecule type" value="Genomic_DNA"/>
</dbReference>
<comment type="cofactor">
    <cofactor evidence="1">
        <name>[4Fe-4S] cluster</name>
        <dbReference type="ChEBI" id="CHEBI:49883"/>
    </cofactor>
</comment>
<dbReference type="SFLD" id="SFLDG01118">
    <property type="entry name" value="activating_enzymes__group_2"/>
    <property type="match status" value="1"/>
</dbReference>
<dbReference type="InterPro" id="IPR017896">
    <property type="entry name" value="4Fe4S_Fe-S-bd"/>
</dbReference>
<dbReference type="PANTHER" id="PTHR30352:SF4">
    <property type="entry name" value="PYRUVATE FORMATE-LYASE 2-ACTIVATING ENZYME"/>
    <property type="match status" value="1"/>
</dbReference>
<evidence type="ECO:0000256" key="3">
    <source>
        <dbReference type="ARBA" id="ARBA00022485"/>
    </source>
</evidence>
<evidence type="ECO:0000256" key="8">
    <source>
        <dbReference type="ARBA" id="ARBA00023014"/>
    </source>
</evidence>
<evidence type="ECO:0000259" key="10">
    <source>
        <dbReference type="PROSITE" id="PS51379"/>
    </source>
</evidence>
<evidence type="ECO:0000256" key="6">
    <source>
        <dbReference type="ARBA" id="ARBA00023002"/>
    </source>
</evidence>
<feature type="domain" description="4Fe-4S ferredoxin-type" evidence="10">
    <location>
        <begin position="45"/>
        <end position="75"/>
    </location>
</feature>
<dbReference type="PROSITE" id="PS51379">
    <property type="entry name" value="4FE4S_FER_2"/>
    <property type="match status" value="2"/>
</dbReference>